<dbReference type="InterPro" id="IPR000836">
    <property type="entry name" value="PRTase_dom"/>
</dbReference>
<feature type="region of interest" description="Disordered" evidence="2">
    <location>
        <begin position="106"/>
        <end position="171"/>
    </location>
</feature>
<dbReference type="EMBL" id="JAPNNL010000012">
    <property type="protein sequence ID" value="MDA0632814.1"/>
    <property type="molecule type" value="Genomic_DNA"/>
</dbReference>
<feature type="domain" description="Phosphoribosyltransferase" evidence="3">
    <location>
        <begin position="277"/>
        <end position="319"/>
    </location>
</feature>
<evidence type="ECO:0000256" key="1">
    <source>
        <dbReference type="ARBA" id="ARBA00008007"/>
    </source>
</evidence>
<keyword evidence="5" id="KW-1185">Reference proteome</keyword>
<keyword evidence="4" id="KW-0328">Glycosyltransferase</keyword>
<evidence type="ECO:0000256" key="2">
    <source>
        <dbReference type="SAM" id="MobiDB-lite"/>
    </source>
</evidence>
<protein>
    <submittedName>
        <fullName evidence="4">Phosphoribosyltransferase family protein</fullName>
    </submittedName>
</protein>
<dbReference type="PANTHER" id="PTHR47505:SF1">
    <property type="entry name" value="DNA UTILIZATION PROTEIN YHGH"/>
    <property type="match status" value="1"/>
</dbReference>
<dbReference type="GO" id="GO:0016757">
    <property type="term" value="F:glycosyltransferase activity"/>
    <property type="evidence" value="ECO:0007669"/>
    <property type="project" value="UniProtKB-KW"/>
</dbReference>
<feature type="compositionally biased region" description="Pro residues" evidence="2">
    <location>
        <begin position="263"/>
        <end position="273"/>
    </location>
</feature>
<comment type="similarity">
    <text evidence="1">Belongs to the ComF/GntX family.</text>
</comment>
<reference evidence="4" key="1">
    <citation type="submission" date="2022-11" db="EMBL/GenBank/DDBJ databases">
        <title>Nonomuraea corallina sp. nov., a new species of the genus Nonomuraea isolated from sea side sediment in Thai sea.</title>
        <authorList>
            <person name="Ngamcharungchit C."/>
            <person name="Matsumoto A."/>
            <person name="Suriyachadkun C."/>
            <person name="Panbangred W."/>
            <person name="Inahashi Y."/>
            <person name="Intra B."/>
        </authorList>
    </citation>
    <scope>NUCLEOTIDE SEQUENCE</scope>
    <source>
        <strain evidence="4">MCN248</strain>
    </source>
</reference>
<feature type="region of interest" description="Disordered" evidence="2">
    <location>
        <begin position="256"/>
        <end position="276"/>
    </location>
</feature>
<evidence type="ECO:0000313" key="4">
    <source>
        <dbReference type="EMBL" id="MDA0632814.1"/>
    </source>
</evidence>
<dbReference type="InterPro" id="IPR051910">
    <property type="entry name" value="ComF/GntX_DNA_util-trans"/>
</dbReference>
<name>A0ABT4S6K1_9ACTN</name>
<comment type="caution">
    <text evidence="4">The sequence shown here is derived from an EMBL/GenBank/DDBJ whole genome shotgun (WGS) entry which is preliminary data.</text>
</comment>
<gene>
    <name evidence="4" type="ORF">OUY22_05240</name>
</gene>
<evidence type="ECO:0000313" key="5">
    <source>
        <dbReference type="Proteomes" id="UP001144036"/>
    </source>
</evidence>
<evidence type="ECO:0000259" key="3">
    <source>
        <dbReference type="Pfam" id="PF00156"/>
    </source>
</evidence>
<dbReference type="Gene3D" id="3.40.50.2020">
    <property type="match status" value="1"/>
</dbReference>
<keyword evidence="4" id="KW-0808">Transferase</keyword>
<dbReference type="RefSeq" id="WP_270153602.1">
    <property type="nucleotide sequence ID" value="NZ_JAPNNL010000012.1"/>
</dbReference>
<dbReference type="Proteomes" id="UP001144036">
    <property type="component" value="Unassembled WGS sequence"/>
</dbReference>
<dbReference type="PANTHER" id="PTHR47505">
    <property type="entry name" value="DNA UTILIZATION PROTEIN YHGH"/>
    <property type="match status" value="1"/>
</dbReference>
<dbReference type="SUPFAM" id="SSF53271">
    <property type="entry name" value="PRTase-like"/>
    <property type="match status" value="1"/>
</dbReference>
<dbReference type="InterPro" id="IPR029057">
    <property type="entry name" value="PRTase-like"/>
</dbReference>
<sequence>MFAALLDAVLPQPCLGCGAPGGRLCDHCLARLADPACRMPSPVPDGLPACWSASPYAGVARVAVIAYKERGEAALAGSLADLLAFTLTTALRHPHLDAEGLVGAIQDAGEDHPGRPRRSTPSAGEDRPAHPRRSAPRGPGEDRPAHPRRSAPRGPGEGRPACPGRSAPRACGPAGVTVIVVPVPSGRAAVRGRGHDHMAALADRVVRRLRRQGVPALLWPALRQRRKVADQSGLSSADRVANLAGSFLVPPDAIRLLDDSTRPRPPGGLPPPEALVRGRSGGRVVIVDDVVTTGATLADAARALREAGAAVPLAVTVAATRRSSRNGHGDRE</sequence>
<accession>A0ABT4S6K1</accession>
<dbReference type="Pfam" id="PF00156">
    <property type="entry name" value="Pribosyltran"/>
    <property type="match status" value="1"/>
</dbReference>
<organism evidence="4 5">
    <name type="scientific">Nonomuraea corallina</name>
    <dbReference type="NCBI Taxonomy" id="2989783"/>
    <lineage>
        <taxon>Bacteria</taxon>
        <taxon>Bacillati</taxon>
        <taxon>Actinomycetota</taxon>
        <taxon>Actinomycetes</taxon>
        <taxon>Streptosporangiales</taxon>
        <taxon>Streptosporangiaceae</taxon>
        <taxon>Nonomuraea</taxon>
    </lineage>
</organism>
<proteinExistence type="inferred from homology"/>